<feature type="non-terminal residue" evidence="2">
    <location>
        <position position="1"/>
    </location>
</feature>
<dbReference type="AlphaFoldDB" id="A0A9N9EVD8"/>
<dbReference type="GO" id="GO:0004672">
    <property type="term" value="F:protein kinase activity"/>
    <property type="evidence" value="ECO:0007669"/>
    <property type="project" value="InterPro"/>
</dbReference>
<evidence type="ECO:0000313" key="3">
    <source>
        <dbReference type="Proteomes" id="UP000789570"/>
    </source>
</evidence>
<dbReference type="PROSITE" id="PS50011">
    <property type="entry name" value="PROTEIN_KINASE_DOM"/>
    <property type="match status" value="1"/>
</dbReference>
<keyword evidence="3" id="KW-1185">Reference proteome</keyword>
<gene>
    <name evidence="2" type="ORF">FCALED_LOCUS12822</name>
</gene>
<evidence type="ECO:0000259" key="1">
    <source>
        <dbReference type="PROSITE" id="PS50011"/>
    </source>
</evidence>
<organism evidence="2 3">
    <name type="scientific">Funneliformis caledonium</name>
    <dbReference type="NCBI Taxonomy" id="1117310"/>
    <lineage>
        <taxon>Eukaryota</taxon>
        <taxon>Fungi</taxon>
        <taxon>Fungi incertae sedis</taxon>
        <taxon>Mucoromycota</taxon>
        <taxon>Glomeromycotina</taxon>
        <taxon>Glomeromycetes</taxon>
        <taxon>Glomerales</taxon>
        <taxon>Glomeraceae</taxon>
        <taxon>Funneliformis</taxon>
    </lineage>
</organism>
<dbReference type="OrthoDB" id="2213591at2759"/>
<name>A0A9N9EVD8_9GLOM</name>
<reference evidence="2" key="1">
    <citation type="submission" date="2021-06" db="EMBL/GenBank/DDBJ databases">
        <authorList>
            <person name="Kallberg Y."/>
            <person name="Tangrot J."/>
            <person name="Rosling A."/>
        </authorList>
    </citation>
    <scope>NUCLEOTIDE SEQUENCE</scope>
    <source>
        <strain evidence="2">UK204</strain>
    </source>
</reference>
<accession>A0A9N9EVD8</accession>
<dbReference type="InterPro" id="IPR000719">
    <property type="entry name" value="Prot_kinase_dom"/>
</dbReference>
<dbReference type="Proteomes" id="UP000789570">
    <property type="component" value="Unassembled WGS sequence"/>
</dbReference>
<comment type="caution">
    <text evidence="2">The sequence shown here is derived from an EMBL/GenBank/DDBJ whole genome shotgun (WGS) entry which is preliminary data.</text>
</comment>
<dbReference type="GO" id="GO:0005524">
    <property type="term" value="F:ATP binding"/>
    <property type="evidence" value="ECO:0007669"/>
    <property type="project" value="InterPro"/>
</dbReference>
<proteinExistence type="predicted"/>
<evidence type="ECO:0000313" key="2">
    <source>
        <dbReference type="EMBL" id="CAG8688293.1"/>
    </source>
</evidence>
<dbReference type="SUPFAM" id="SSF56112">
    <property type="entry name" value="Protein kinase-like (PK-like)"/>
    <property type="match status" value="1"/>
</dbReference>
<feature type="domain" description="Protein kinase" evidence="1">
    <location>
        <begin position="1"/>
        <end position="154"/>
    </location>
</feature>
<dbReference type="Gene3D" id="1.10.510.10">
    <property type="entry name" value="Transferase(Phosphotransferase) domain 1"/>
    <property type="match status" value="1"/>
</dbReference>
<protein>
    <submittedName>
        <fullName evidence="2">11400_t:CDS:1</fullName>
    </submittedName>
</protein>
<dbReference type="InterPro" id="IPR011009">
    <property type="entry name" value="Kinase-like_dom_sf"/>
</dbReference>
<dbReference type="EMBL" id="CAJVPQ010006684">
    <property type="protein sequence ID" value="CAG8688293.1"/>
    <property type="molecule type" value="Genomic_DNA"/>
</dbReference>
<sequence length="154" mass="17817">TIIKTTFSLWLDGCFDMTKVSTSSYIEYLEHSTGLLFWRDIVDMLWFITASLNVVIHETYLIHGQLHGRNILVKNEADSIDTRIADYGLHGPVDKPSQKIYGVIPFVVSEIFLMEIRQQRNLNLQFRHDKVDISAGVYPYYDLQLVQGICYGLR</sequence>